<evidence type="ECO:0000256" key="3">
    <source>
        <dbReference type="ARBA" id="ARBA00023163"/>
    </source>
</evidence>
<keyword evidence="1" id="KW-0805">Transcription regulation</keyword>
<dbReference type="InterPro" id="IPR011991">
    <property type="entry name" value="ArsR-like_HTH"/>
</dbReference>
<dbReference type="AlphaFoldDB" id="A0A370KD00"/>
<dbReference type="SMART" id="SM00418">
    <property type="entry name" value="HTH_ARSR"/>
    <property type="match status" value="1"/>
</dbReference>
<dbReference type="Gene3D" id="1.10.10.10">
    <property type="entry name" value="Winged helix-like DNA-binding domain superfamily/Winged helix DNA-binding domain"/>
    <property type="match status" value="1"/>
</dbReference>
<feature type="domain" description="HTH arsR-type" evidence="4">
    <location>
        <begin position="1"/>
        <end position="89"/>
    </location>
</feature>
<dbReference type="Pfam" id="PF12840">
    <property type="entry name" value="HTH_20"/>
    <property type="match status" value="1"/>
</dbReference>
<evidence type="ECO:0000313" key="5">
    <source>
        <dbReference type="EMBL" id="RDI99990.1"/>
    </source>
</evidence>
<keyword evidence="6" id="KW-1185">Reference proteome</keyword>
<dbReference type="RefSeq" id="WP_114823721.1">
    <property type="nucleotide sequence ID" value="NZ_QQSY01000001.1"/>
</dbReference>
<dbReference type="InterPro" id="IPR047796">
    <property type="entry name" value="SdpR-like_repress"/>
</dbReference>
<dbReference type="InterPro" id="IPR001845">
    <property type="entry name" value="HTH_ArsR_DNA-bd_dom"/>
</dbReference>
<dbReference type="PROSITE" id="PS50987">
    <property type="entry name" value="HTH_ARSR_2"/>
    <property type="match status" value="1"/>
</dbReference>
<keyword evidence="3" id="KW-0804">Transcription</keyword>
<dbReference type="NCBIfam" id="NF033788">
    <property type="entry name" value="HTH_metalloreg"/>
    <property type="match status" value="1"/>
</dbReference>
<dbReference type="OrthoDB" id="46768at2"/>
<evidence type="ECO:0000256" key="2">
    <source>
        <dbReference type="ARBA" id="ARBA00023125"/>
    </source>
</evidence>
<name>A0A370KD00_9GAMM</name>
<evidence type="ECO:0000259" key="4">
    <source>
        <dbReference type="PROSITE" id="PS50987"/>
    </source>
</evidence>
<dbReference type="PRINTS" id="PR00778">
    <property type="entry name" value="HTHARSR"/>
</dbReference>
<accession>A0A370KD00</accession>
<dbReference type="InterPro" id="IPR036390">
    <property type="entry name" value="WH_DNA-bd_sf"/>
</dbReference>
<dbReference type="GO" id="GO:0003677">
    <property type="term" value="F:DNA binding"/>
    <property type="evidence" value="ECO:0007669"/>
    <property type="project" value="UniProtKB-KW"/>
</dbReference>
<dbReference type="SUPFAM" id="SSF46785">
    <property type="entry name" value="Winged helix' DNA-binding domain"/>
    <property type="match status" value="1"/>
</dbReference>
<gene>
    <name evidence="5" type="ORF">DVT68_03960</name>
</gene>
<dbReference type="PANTHER" id="PTHR33154:SF33">
    <property type="entry name" value="TRANSCRIPTIONAL REPRESSOR SDPR"/>
    <property type="match status" value="1"/>
</dbReference>
<protein>
    <submittedName>
        <fullName evidence="5">ArsR family transcriptional regulator</fullName>
    </submittedName>
</protein>
<dbReference type="EMBL" id="QQSY01000001">
    <property type="protein sequence ID" value="RDI99990.1"/>
    <property type="molecule type" value="Genomic_DNA"/>
</dbReference>
<dbReference type="NCBIfam" id="NF033789">
    <property type="entry name" value="repress_SdpR"/>
    <property type="match status" value="1"/>
</dbReference>
<reference evidence="5 6" key="1">
    <citation type="submission" date="2018-07" db="EMBL/GenBank/DDBJ databases">
        <title>Dyella solisilvae sp. nov., isolated from the pine and broad-leaved mixed forest soil.</title>
        <authorList>
            <person name="Gao Z."/>
            <person name="Qiu L."/>
        </authorList>
    </citation>
    <scope>NUCLEOTIDE SEQUENCE [LARGE SCALE GENOMIC DNA]</scope>
    <source>
        <strain evidence="5 6">DHG54</strain>
    </source>
</reference>
<dbReference type="PANTHER" id="PTHR33154">
    <property type="entry name" value="TRANSCRIPTIONAL REGULATOR, ARSR FAMILY"/>
    <property type="match status" value="1"/>
</dbReference>
<dbReference type="Proteomes" id="UP000254711">
    <property type="component" value="Unassembled WGS sequence"/>
</dbReference>
<proteinExistence type="predicted"/>
<comment type="caution">
    <text evidence="5">The sequence shown here is derived from an EMBL/GenBank/DDBJ whole genome shotgun (WGS) entry which is preliminary data.</text>
</comment>
<dbReference type="InterPro" id="IPR051081">
    <property type="entry name" value="HTH_MetalResp_TranReg"/>
</dbReference>
<dbReference type="InterPro" id="IPR036388">
    <property type="entry name" value="WH-like_DNA-bd_sf"/>
</dbReference>
<organism evidence="5 6">
    <name type="scientific">Dyella solisilvae</name>
    <dbReference type="NCBI Taxonomy" id="1920168"/>
    <lineage>
        <taxon>Bacteria</taxon>
        <taxon>Pseudomonadati</taxon>
        <taxon>Pseudomonadota</taxon>
        <taxon>Gammaproteobacteria</taxon>
        <taxon>Lysobacterales</taxon>
        <taxon>Rhodanobacteraceae</taxon>
        <taxon>Dyella</taxon>
    </lineage>
</organism>
<dbReference type="CDD" id="cd00090">
    <property type="entry name" value="HTH_ARSR"/>
    <property type="match status" value="1"/>
</dbReference>
<evidence type="ECO:0000256" key="1">
    <source>
        <dbReference type="ARBA" id="ARBA00023015"/>
    </source>
</evidence>
<evidence type="ECO:0000313" key="6">
    <source>
        <dbReference type="Proteomes" id="UP000254711"/>
    </source>
</evidence>
<keyword evidence="2" id="KW-0238">DNA-binding</keyword>
<dbReference type="GO" id="GO:0003700">
    <property type="term" value="F:DNA-binding transcription factor activity"/>
    <property type="evidence" value="ECO:0007669"/>
    <property type="project" value="InterPro"/>
</dbReference>
<sequence length="95" mass="10473">MKQQAIFRALADPTRRAILKRLQGGALSAGDIGAAFDITPASLSHHFAVLKQADLVRTERRGQYIVYSLNSTLMEDIARMVLDLFPPHSPKGGKR</sequence>